<dbReference type="Pfam" id="PF02518">
    <property type="entry name" value="HATPase_c"/>
    <property type="match status" value="1"/>
</dbReference>
<feature type="modified residue" description="4-aspartylphosphate" evidence="13">
    <location>
        <position position="671"/>
    </location>
</feature>
<dbReference type="Proteomes" id="UP000527143">
    <property type="component" value="Unassembled WGS sequence"/>
</dbReference>
<dbReference type="InterPro" id="IPR003594">
    <property type="entry name" value="HATPase_dom"/>
</dbReference>
<evidence type="ECO:0000256" key="8">
    <source>
        <dbReference type="ARBA" id="ARBA00022777"/>
    </source>
</evidence>
<dbReference type="SMART" id="SM00448">
    <property type="entry name" value="REC"/>
    <property type="match status" value="1"/>
</dbReference>
<accession>A0A840YM27</accession>
<feature type="region of interest" description="Disordered" evidence="15">
    <location>
        <begin position="733"/>
        <end position="754"/>
    </location>
</feature>
<dbReference type="InterPro" id="IPR005467">
    <property type="entry name" value="His_kinase_dom"/>
</dbReference>
<evidence type="ECO:0000256" key="3">
    <source>
        <dbReference type="ARBA" id="ARBA00012438"/>
    </source>
</evidence>
<keyword evidence="8 19" id="KW-0418">Kinase</keyword>
<dbReference type="InterPro" id="IPR006189">
    <property type="entry name" value="CHASE_dom"/>
</dbReference>
<evidence type="ECO:0000256" key="4">
    <source>
        <dbReference type="ARBA" id="ARBA00022553"/>
    </source>
</evidence>
<dbReference type="PANTHER" id="PTHR43065:SF46">
    <property type="entry name" value="C4-DICARBOXYLATE TRANSPORT SENSOR PROTEIN DCTB"/>
    <property type="match status" value="1"/>
</dbReference>
<dbReference type="SMART" id="SM00388">
    <property type="entry name" value="HisKA"/>
    <property type="match status" value="1"/>
</dbReference>
<dbReference type="InterPro" id="IPR001789">
    <property type="entry name" value="Sig_transdc_resp-reg_receiver"/>
</dbReference>
<dbReference type="SUPFAM" id="SSF52172">
    <property type="entry name" value="CheY-like"/>
    <property type="match status" value="1"/>
</dbReference>
<dbReference type="EC" id="2.7.13.3" evidence="3"/>
<keyword evidence="11" id="KW-0902">Two-component regulatory system</keyword>
<name>A0A840YM27_9SPHN</name>
<dbReference type="Gene3D" id="3.40.50.2300">
    <property type="match status" value="1"/>
</dbReference>
<comment type="caution">
    <text evidence="19">The sequence shown here is derived from an EMBL/GenBank/DDBJ whole genome shotgun (WGS) entry which is preliminary data.</text>
</comment>
<dbReference type="InterPro" id="IPR003661">
    <property type="entry name" value="HisK_dim/P_dom"/>
</dbReference>
<keyword evidence="12" id="KW-0472">Membrane</keyword>
<comment type="subcellular location">
    <subcellularLocation>
        <location evidence="2">Membrane</location>
    </subcellularLocation>
</comment>
<dbReference type="EMBL" id="JACIJF010000004">
    <property type="protein sequence ID" value="MBB5710500.1"/>
    <property type="molecule type" value="Genomic_DNA"/>
</dbReference>
<sequence>MMGFLIRRLRRAALPLLILLGGVLASVFVATQIDRTEDARTRARFESIAASTLQDLENKSATQITLLRGLAGFFNAAGDVDRDAFRTYVTRLRLAQNYSGVLGLGFAEAAEGSAGIARIEARGRAEHGAGFRLWPAGTRDIYSAILFLEPLGRRNQTALGYDMASEPVRHAAMLRARTTGLTAMSGKVQLVQEIGTDKQPGFLLYTPLYRDPVGRTGFYGWVYSPVRAHDLFSSTFRSGAADHVSIAVYDGAPSPANLLYQSAPDAEPDTLRTTRALQQAGRTLTLTVTATPDFARQSFLLSPLYVGLGGVIMTLLVAALAWQQSRAAGRIEHEVRERTAELARANQQLRDAAAAREHAETQLRHMQRIESLGRMTGGIAHDFNNMLAVIIGSLDLARRRIADQAAVARLIEQASSGASRAAELTQRLLAFSRQQSLVPRVLDPNRLVQDMTDLLARTLGETVTLRTSLAPEPLRLHADAAQLESAIVNLAVNARDAMPRGGTLTIGTARRAAPPATLDVPPAPAGWVEICVTDTGSGMTADVLDRAFDPFFTTKGVGRGTGLGLSQVLGYARQSGGDVTIDTREGEGTTICIFLPAYAGSEGLAETAARGEVPSGRPEDILLVVEDDDQVRIMTVQLLRDLGYTALHASGGADALDMLDRHPGVKLVFSDVVMPDMDGPTLAAEVHRRWPEIGVLFTTGYAPERLFEGRSLGEVALLRKPFTEADLAHAIREALDAPAPPTPGSRPPESSRRS</sequence>
<keyword evidence="7" id="KW-0547">Nucleotide-binding</keyword>
<gene>
    <name evidence="19" type="ORF">FHT02_001731</name>
</gene>
<evidence type="ECO:0000259" key="17">
    <source>
        <dbReference type="PROSITE" id="PS50110"/>
    </source>
</evidence>
<evidence type="ECO:0000256" key="7">
    <source>
        <dbReference type="ARBA" id="ARBA00022741"/>
    </source>
</evidence>
<evidence type="ECO:0000313" key="20">
    <source>
        <dbReference type="Proteomes" id="UP000527143"/>
    </source>
</evidence>
<dbReference type="CDD" id="cd00082">
    <property type="entry name" value="HisKA"/>
    <property type="match status" value="1"/>
</dbReference>
<dbReference type="InterPro" id="IPR036097">
    <property type="entry name" value="HisK_dim/P_sf"/>
</dbReference>
<dbReference type="SUPFAM" id="SSF55874">
    <property type="entry name" value="ATPase domain of HSP90 chaperone/DNA topoisomerase II/histidine kinase"/>
    <property type="match status" value="1"/>
</dbReference>
<keyword evidence="5" id="KW-0808">Transferase</keyword>
<dbReference type="Gene3D" id="3.30.565.10">
    <property type="entry name" value="Histidine kinase-like ATPase, C-terminal domain"/>
    <property type="match status" value="1"/>
</dbReference>
<feature type="coiled-coil region" evidence="14">
    <location>
        <begin position="335"/>
        <end position="362"/>
    </location>
</feature>
<evidence type="ECO:0000256" key="13">
    <source>
        <dbReference type="PROSITE-ProRule" id="PRU00169"/>
    </source>
</evidence>
<evidence type="ECO:0000256" key="14">
    <source>
        <dbReference type="SAM" id="Coils"/>
    </source>
</evidence>
<dbReference type="Gene3D" id="1.10.287.130">
    <property type="match status" value="1"/>
</dbReference>
<evidence type="ECO:0000259" key="16">
    <source>
        <dbReference type="PROSITE" id="PS50109"/>
    </source>
</evidence>
<evidence type="ECO:0000256" key="1">
    <source>
        <dbReference type="ARBA" id="ARBA00000085"/>
    </source>
</evidence>
<keyword evidence="4 13" id="KW-0597">Phosphoprotein</keyword>
<evidence type="ECO:0000256" key="15">
    <source>
        <dbReference type="SAM" id="MobiDB-lite"/>
    </source>
</evidence>
<keyword evidence="9" id="KW-0067">ATP-binding</keyword>
<evidence type="ECO:0000259" key="18">
    <source>
        <dbReference type="PROSITE" id="PS50839"/>
    </source>
</evidence>
<proteinExistence type="predicted"/>
<evidence type="ECO:0000313" key="19">
    <source>
        <dbReference type="EMBL" id="MBB5710500.1"/>
    </source>
</evidence>
<dbReference type="PROSITE" id="PS50109">
    <property type="entry name" value="HIS_KIN"/>
    <property type="match status" value="1"/>
</dbReference>
<dbReference type="Pfam" id="PF00512">
    <property type="entry name" value="HisKA"/>
    <property type="match status" value="1"/>
</dbReference>
<feature type="domain" description="CHASE" evidence="18">
    <location>
        <begin position="76"/>
        <end position="263"/>
    </location>
</feature>
<dbReference type="InterPro" id="IPR004358">
    <property type="entry name" value="Sig_transdc_His_kin-like_C"/>
</dbReference>
<dbReference type="SMART" id="SM01079">
    <property type="entry name" value="CHASE"/>
    <property type="match status" value="1"/>
</dbReference>
<keyword evidence="20" id="KW-1185">Reference proteome</keyword>
<dbReference type="PROSITE" id="PS50839">
    <property type="entry name" value="CHASE"/>
    <property type="match status" value="1"/>
</dbReference>
<dbReference type="InterPro" id="IPR042240">
    <property type="entry name" value="CHASE_sf"/>
</dbReference>
<keyword evidence="6" id="KW-0812">Transmembrane</keyword>
<dbReference type="Gene3D" id="3.30.450.350">
    <property type="entry name" value="CHASE domain"/>
    <property type="match status" value="1"/>
</dbReference>
<evidence type="ECO:0000256" key="9">
    <source>
        <dbReference type="ARBA" id="ARBA00022840"/>
    </source>
</evidence>
<evidence type="ECO:0000256" key="5">
    <source>
        <dbReference type="ARBA" id="ARBA00022679"/>
    </source>
</evidence>
<reference evidence="19 20" key="1">
    <citation type="submission" date="2020-08" db="EMBL/GenBank/DDBJ databases">
        <title>Genomic Encyclopedia of Type Strains, Phase IV (KMG-IV): sequencing the most valuable type-strain genomes for metagenomic binning, comparative biology and taxonomic classification.</title>
        <authorList>
            <person name="Goeker M."/>
        </authorList>
    </citation>
    <scope>NUCLEOTIDE SEQUENCE [LARGE SCALE GENOMIC DNA]</scope>
    <source>
        <strain evidence="19 20">DSM 26736</strain>
    </source>
</reference>
<evidence type="ECO:0000256" key="12">
    <source>
        <dbReference type="ARBA" id="ARBA00023136"/>
    </source>
</evidence>
<dbReference type="GO" id="GO:0016020">
    <property type="term" value="C:membrane"/>
    <property type="evidence" value="ECO:0007669"/>
    <property type="project" value="UniProtKB-SubCell"/>
</dbReference>
<dbReference type="SUPFAM" id="SSF47384">
    <property type="entry name" value="Homodimeric domain of signal transducing histidine kinase"/>
    <property type="match status" value="1"/>
</dbReference>
<dbReference type="Pfam" id="PF03924">
    <property type="entry name" value="CHASE"/>
    <property type="match status" value="1"/>
</dbReference>
<feature type="domain" description="Response regulatory" evidence="17">
    <location>
        <begin position="621"/>
        <end position="735"/>
    </location>
</feature>
<comment type="catalytic activity">
    <reaction evidence="1">
        <text>ATP + protein L-histidine = ADP + protein N-phospho-L-histidine.</text>
        <dbReference type="EC" id="2.7.13.3"/>
    </reaction>
</comment>
<keyword evidence="14" id="KW-0175">Coiled coil</keyword>
<evidence type="ECO:0000256" key="11">
    <source>
        <dbReference type="ARBA" id="ARBA00023012"/>
    </source>
</evidence>
<dbReference type="PANTHER" id="PTHR43065">
    <property type="entry name" value="SENSOR HISTIDINE KINASE"/>
    <property type="match status" value="1"/>
</dbReference>
<protein>
    <recommendedName>
        <fullName evidence="3">histidine kinase</fullName>
        <ecNumber evidence="3">2.7.13.3</ecNumber>
    </recommendedName>
</protein>
<organism evidence="19 20">
    <name type="scientific">Sphingomonas xinjiangensis</name>
    <dbReference type="NCBI Taxonomy" id="643568"/>
    <lineage>
        <taxon>Bacteria</taxon>
        <taxon>Pseudomonadati</taxon>
        <taxon>Pseudomonadota</taxon>
        <taxon>Alphaproteobacteria</taxon>
        <taxon>Sphingomonadales</taxon>
        <taxon>Sphingomonadaceae</taxon>
        <taxon>Sphingomonas</taxon>
    </lineage>
</organism>
<dbReference type="AlphaFoldDB" id="A0A840YM27"/>
<dbReference type="PRINTS" id="PR00344">
    <property type="entry name" value="BCTRLSENSOR"/>
</dbReference>
<dbReference type="RefSeq" id="WP_184086500.1">
    <property type="nucleotide sequence ID" value="NZ_JACIJF010000004.1"/>
</dbReference>
<dbReference type="Pfam" id="PF00072">
    <property type="entry name" value="Response_reg"/>
    <property type="match status" value="1"/>
</dbReference>
<evidence type="ECO:0000256" key="2">
    <source>
        <dbReference type="ARBA" id="ARBA00004370"/>
    </source>
</evidence>
<dbReference type="GO" id="GO:0000155">
    <property type="term" value="F:phosphorelay sensor kinase activity"/>
    <property type="evidence" value="ECO:0007669"/>
    <property type="project" value="InterPro"/>
</dbReference>
<dbReference type="InterPro" id="IPR011006">
    <property type="entry name" value="CheY-like_superfamily"/>
</dbReference>
<feature type="domain" description="Histidine kinase" evidence="16">
    <location>
        <begin position="378"/>
        <end position="599"/>
    </location>
</feature>
<dbReference type="GO" id="GO:0005524">
    <property type="term" value="F:ATP binding"/>
    <property type="evidence" value="ECO:0007669"/>
    <property type="project" value="UniProtKB-KW"/>
</dbReference>
<dbReference type="InterPro" id="IPR036890">
    <property type="entry name" value="HATPase_C_sf"/>
</dbReference>
<evidence type="ECO:0000256" key="6">
    <source>
        <dbReference type="ARBA" id="ARBA00022692"/>
    </source>
</evidence>
<dbReference type="SMART" id="SM00387">
    <property type="entry name" value="HATPase_c"/>
    <property type="match status" value="1"/>
</dbReference>
<evidence type="ECO:0000256" key="10">
    <source>
        <dbReference type="ARBA" id="ARBA00022989"/>
    </source>
</evidence>
<dbReference type="PROSITE" id="PS50110">
    <property type="entry name" value="RESPONSE_REGULATORY"/>
    <property type="match status" value="1"/>
</dbReference>
<keyword evidence="10" id="KW-1133">Transmembrane helix</keyword>